<proteinExistence type="predicted"/>
<dbReference type="Proteomes" id="UP000290288">
    <property type="component" value="Unassembled WGS sequence"/>
</dbReference>
<comment type="caution">
    <text evidence="1">The sequence shown here is derived from an EMBL/GenBank/DDBJ whole genome shotgun (WGS) entry which is preliminary data.</text>
</comment>
<reference evidence="1 2" key="1">
    <citation type="submission" date="2019-01" db="EMBL/GenBank/DDBJ databases">
        <title>Draft genome sequence of Psathyrella aberdarensis IHI B618.</title>
        <authorList>
            <person name="Buettner E."/>
            <person name="Kellner H."/>
        </authorList>
    </citation>
    <scope>NUCLEOTIDE SEQUENCE [LARGE SCALE GENOMIC DNA]</scope>
    <source>
        <strain evidence="1 2">IHI B618</strain>
    </source>
</reference>
<name>A0A4V1Q1X7_9AGAR</name>
<evidence type="ECO:0000313" key="1">
    <source>
        <dbReference type="EMBL" id="RXW13128.1"/>
    </source>
</evidence>
<gene>
    <name evidence="1" type="ORF">EST38_g12725</name>
</gene>
<sequence>MMWCVYFDLYFHKTPLMSFNAWIESQVAVVSYKTRTELRVYNPDAVLPLGLIVYSEK</sequence>
<accession>A0A4V1Q1X7</accession>
<evidence type="ECO:0000313" key="2">
    <source>
        <dbReference type="Proteomes" id="UP000290288"/>
    </source>
</evidence>
<dbReference type="AlphaFoldDB" id="A0A4V1Q1X7"/>
<protein>
    <submittedName>
        <fullName evidence="1">Uncharacterized protein</fullName>
    </submittedName>
</protein>
<organism evidence="1 2">
    <name type="scientific">Candolleomyces aberdarensis</name>
    <dbReference type="NCBI Taxonomy" id="2316362"/>
    <lineage>
        <taxon>Eukaryota</taxon>
        <taxon>Fungi</taxon>
        <taxon>Dikarya</taxon>
        <taxon>Basidiomycota</taxon>
        <taxon>Agaricomycotina</taxon>
        <taxon>Agaricomycetes</taxon>
        <taxon>Agaricomycetidae</taxon>
        <taxon>Agaricales</taxon>
        <taxon>Agaricineae</taxon>
        <taxon>Psathyrellaceae</taxon>
        <taxon>Candolleomyces</taxon>
    </lineage>
</organism>
<keyword evidence="2" id="KW-1185">Reference proteome</keyword>
<dbReference type="EMBL" id="SDEE01001004">
    <property type="protein sequence ID" value="RXW13128.1"/>
    <property type="molecule type" value="Genomic_DNA"/>
</dbReference>